<dbReference type="AlphaFoldDB" id="A0AA88KPQ5"/>
<proteinExistence type="predicted"/>
<protein>
    <submittedName>
        <fullName evidence="3">Uncharacterized protein</fullName>
    </submittedName>
</protein>
<evidence type="ECO:0000256" key="1">
    <source>
        <dbReference type="SAM" id="MobiDB-lite"/>
    </source>
</evidence>
<feature type="compositionally biased region" description="Low complexity" evidence="1">
    <location>
        <begin position="286"/>
        <end position="300"/>
    </location>
</feature>
<keyword evidence="2" id="KW-0472">Membrane</keyword>
<feature type="transmembrane region" description="Helical" evidence="2">
    <location>
        <begin position="140"/>
        <end position="162"/>
    </location>
</feature>
<organism evidence="3 4">
    <name type="scientific">Naegleria lovaniensis</name>
    <name type="common">Amoeba</name>
    <dbReference type="NCBI Taxonomy" id="51637"/>
    <lineage>
        <taxon>Eukaryota</taxon>
        <taxon>Discoba</taxon>
        <taxon>Heterolobosea</taxon>
        <taxon>Tetramitia</taxon>
        <taxon>Eutetramitia</taxon>
        <taxon>Vahlkampfiidae</taxon>
        <taxon>Naegleria</taxon>
    </lineage>
</organism>
<feature type="region of interest" description="Disordered" evidence="1">
    <location>
        <begin position="214"/>
        <end position="260"/>
    </location>
</feature>
<feature type="compositionally biased region" description="Low complexity" evidence="1">
    <location>
        <begin position="352"/>
        <end position="370"/>
    </location>
</feature>
<feature type="compositionally biased region" description="Basic and acidic residues" evidence="1">
    <location>
        <begin position="337"/>
        <end position="347"/>
    </location>
</feature>
<sequence length="390" mass="44489">MLPLSISYPVHPDCRPGEYCSAKTLQCVLLTLHPKWNSNCSRNEVVPSNKVCGEFTPPISTTPYSSSNPSSSRETLLKQQVENSYQQNVLQCIHHKCRQCEEQSRNFSNGMICVNGMWQFERYSNSIVDSYYDLVFKRDATSIVLVVSMVIFVFTTVVSVSIDMTRIIQRKRQVAELEMEMASNEEFMEYYSQIMEKERSKRAKKMKERMKALNGNIMSSSDDDEDDHHESSHEEDEGVSKEPSTPLQSRIASKTQIHSSVATNNEEGTMAMVEEDHSSQPRVAQTSDSRSTRENSNSTNVQRPLPLTPIQRGHQKSLQKAIERSRLSVQGQQNEQSTRKEEFDRNRSTVATTSSQQQQPRRSRPLPSTTNMNIMVKPSSISHHSDSDEY</sequence>
<evidence type="ECO:0000313" key="3">
    <source>
        <dbReference type="EMBL" id="KAG2388856.1"/>
    </source>
</evidence>
<keyword evidence="2" id="KW-0812">Transmembrane</keyword>
<dbReference type="EMBL" id="PYSW02000009">
    <property type="protein sequence ID" value="KAG2388856.1"/>
    <property type="molecule type" value="Genomic_DNA"/>
</dbReference>
<keyword evidence="4" id="KW-1185">Reference proteome</keyword>
<gene>
    <name evidence="3" type="ORF">C9374_000295</name>
</gene>
<evidence type="ECO:0000313" key="4">
    <source>
        <dbReference type="Proteomes" id="UP000816034"/>
    </source>
</evidence>
<accession>A0AA88KPQ5</accession>
<comment type="caution">
    <text evidence="3">The sequence shown here is derived from an EMBL/GenBank/DDBJ whole genome shotgun (WGS) entry which is preliminary data.</text>
</comment>
<feature type="compositionally biased region" description="Acidic residues" evidence="1">
    <location>
        <begin position="221"/>
        <end position="237"/>
    </location>
</feature>
<feature type="region of interest" description="Disordered" evidence="1">
    <location>
        <begin position="274"/>
        <end position="390"/>
    </location>
</feature>
<dbReference type="Proteomes" id="UP000816034">
    <property type="component" value="Unassembled WGS sequence"/>
</dbReference>
<dbReference type="RefSeq" id="XP_044552848.1">
    <property type="nucleotide sequence ID" value="XM_044692423.1"/>
</dbReference>
<reference evidence="3 4" key="1">
    <citation type="journal article" date="2018" name="BMC Genomics">
        <title>The genome of Naegleria lovaniensis, the basis for a comparative approach to unravel pathogenicity factors of the human pathogenic amoeba N. fowleri.</title>
        <authorList>
            <person name="Liechti N."/>
            <person name="Schurch N."/>
            <person name="Bruggmann R."/>
            <person name="Wittwer M."/>
        </authorList>
    </citation>
    <scope>NUCLEOTIDE SEQUENCE [LARGE SCALE GENOMIC DNA]</scope>
    <source>
        <strain evidence="3 4">ATCC 30569</strain>
    </source>
</reference>
<feature type="compositionally biased region" description="Polar residues" evidence="1">
    <location>
        <begin position="242"/>
        <end position="260"/>
    </location>
</feature>
<evidence type="ECO:0000256" key="2">
    <source>
        <dbReference type="SAM" id="Phobius"/>
    </source>
</evidence>
<name>A0AA88KPQ5_NAELO</name>
<feature type="compositionally biased region" description="Polar residues" evidence="1">
    <location>
        <begin position="327"/>
        <end position="336"/>
    </location>
</feature>
<keyword evidence="2" id="KW-1133">Transmembrane helix</keyword>
<dbReference type="GeneID" id="68092757"/>